<feature type="transmembrane region" description="Helical" evidence="7">
    <location>
        <begin position="470"/>
        <end position="491"/>
    </location>
</feature>
<sequence length="505" mass="52154">MADSAVTASPSVIPAREGTAADTGPGPSARRANRVMILVAVATAVTSAALGLVEMPDPVVGLVVILATILLMLAGVPVGIAILAAGGAGLWKLAGFDAMAVTFEDVPFATTASWSLSVIPLFIFMGIALGKFNLTTKLFDAAQQWMGKLPGGLAIATNFAGAGLAAASGSSIAISYALGRITIPEMLRANYKPSLAVGVVAMAGTLGMLIPPSVVLVVYAGAAGTAIGPQLLAALVPGLVLAVAFAVLILVRSALDPTLAPRIESSDITWRSRLGSLPGITPLALIIAVIIGGMYTGFFTPTEAGAFGALLAVLLGWLFGGGDRNLRRLGTTLVACLRETVAGVASIFLLLIGVHVLTRTVALSGLADLMADTVTGMGLSRIAFLFVLIIVFLILGMFMDSLAMILLTVPVLMPVLSALDIDMIWYGVFMVILVEIGLVTPPIGMLSYIVHRLTQHPEVNLGRTVHLSDVFKGTAWFIIAGLAVLTALIFWPDLALWLPGQSNAG</sequence>
<name>A0A917RP12_9NOCA</name>
<dbReference type="GO" id="GO:0005886">
    <property type="term" value="C:plasma membrane"/>
    <property type="evidence" value="ECO:0007669"/>
    <property type="project" value="UniProtKB-SubCell"/>
</dbReference>
<dbReference type="PANTHER" id="PTHR33362:SF5">
    <property type="entry name" value="C4-DICARBOXYLATE TRAP TRANSPORTER LARGE PERMEASE PROTEIN DCTM"/>
    <property type="match status" value="1"/>
</dbReference>
<gene>
    <name evidence="9" type="ORF">GCM10011588_33520</name>
</gene>
<feature type="transmembrane region" description="Helical" evidence="7">
    <location>
        <begin position="149"/>
        <end position="174"/>
    </location>
</feature>
<evidence type="ECO:0000256" key="3">
    <source>
        <dbReference type="ARBA" id="ARBA00022519"/>
    </source>
</evidence>
<keyword evidence="3" id="KW-0997">Cell inner membrane</keyword>
<feature type="transmembrane region" description="Helical" evidence="7">
    <location>
        <begin position="106"/>
        <end position="129"/>
    </location>
</feature>
<keyword evidence="10" id="KW-1185">Reference proteome</keyword>
<organism evidence="9 10">
    <name type="scientific">Nocardia jinanensis</name>
    <dbReference type="NCBI Taxonomy" id="382504"/>
    <lineage>
        <taxon>Bacteria</taxon>
        <taxon>Bacillati</taxon>
        <taxon>Actinomycetota</taxon>
        <taxon>Actinomycetes</taxon>
        <taxon>Mycobacteriales</taxon>
        <taxon>Nocardiaceae</taxon>
        <taxon>Nocardia</taxon>
    </lineage>
</organism>
<feature type="transmembrane region" description="Helical" evidence="7">
    <location>
        <begin position="231"/>
        <end position="255"/>
    </location>
</feature>
<dbReference type="EMBL" id="BMMH01000006">
    <property type="protein sequence ID" value="GGL16134.1"/>
    <property type="molecule type" value="Genomic_DNA"/>
</dbReference>
<evidence type="ECO:0000313" key="9">
    <source>
        <dbReference type="EMBL" id="GGL16134.1"/>
    </source>
</evidence>
<reference evidence="9" key="1">
    <citation type="journal article" date="2014" name="Int. J. Syst. Evol. Microbiol.">
        <title>Complete genome sequence of Corynebacterium casei LMG S-19264T (=DSM 44701T), isolated from a smear-ripened cheese.</title>
        <authorList>
            <consortium name="US DOE Joint Genome Institute (JGI-PGF)"/>
            <person name="Walter F."/>
            <person name="Albersmeier A."/>
            <person name="Kalinowski J."/>
            <person name="Ruckert C."/>
        </authorList>
    </citation>
    <scope>NUCLEOTIDE SEQUENCE</scope>
    <source>
        <strain evidence="9">CGMCC 4.3508</strain>
    </source>
</reference>
<keyword evidence="6 7" id="KW-0472">Membrane</keyword>
<comment type="caution">
    <text evidence="9">The sequence shown here is derived from an EMBL/GenBank/DDBJ whole genome shotgun (WGS) entry which is preliminary data.</text>
</comment>
<feature type="transmembrane region" description="Helical" evidence="7">
    <location>
        <begin position="35"/>
        <end position="53"/>
    </location>
</feature>
<proteinExistence type="predicted"/>
<comment type="subcellular location">
    <subcellularLocation>
        <location evidence="1">Cell inner membrane</location>
        <topology evidence="1">Multi-pass membrane protein</topology>
    </subcellularLocation>
</comment>
<evidence type="ECO:0000256" key="2">
    <source>
        <dbReference type="ARBA" id="ARBA00022475"/>
    </source>
</evidence>
<protein>
    <submittedName>
        <fullName evidence="9">C4-dicarboxylate ABC transporter</fullName>
    </submittedName>
</protein>
<feature type="transmembrane region" description="Helical" evidence="7">
    <location>
        <begin position="276"/>
        <end position="298"/>
    </location>
</feature>
<reference evidence="9" key="2">
    <citation type="submission" date="2020-09" db="EMBL/GenBank/DDBJ databases">
        <authorList>
            <person name="Sun Q."/>
            <person name="Zhou Y."/>
        </authorList>
    </citation>
    <scope>NUCLEOTIDE SEQUENCE</scope>
    <source>
        <strain evidence="9">CGMCC 4.3508</strain>
    </source>
</reference>
<dbReference type="RefSeq" id="WP_229718829.1">
    <property type="nucleotide sequence ID" value="NZ_BMMH01000006.1"/>
</dbReference>
<feature type="transmembrane region" description="Helical" evidence="7">
    <location>
        <begin position="382"/>
        <end position="412"/>
    </location>
</feature>
<feature type="transmembrane region" description="Helical" evidence="7">
    <location>
        <begin position="341"/>
        <end position="362"/>
    </location>
</feature>
<dbReference type="AlphaFoldDB" id="A0A917RP12"/>
<feature type="transmembrane region" description="Helical" evidence="7">
    <location>
        <begin position="424"/>
        <end position="450"/>
    </location>
</feature>
<evidence type="ECO:0000256" key="4">
    <source>
        <dbReference type="ARBA" id="ARBA00022692"/>
    </source>
</evidence>
<dbReference type="PANTHER" id="PTHR33362">
    <property type="entry name" value="SIALIC ACID TRAP TRANSPORTER PERMEASE PROTEIN SIAT-RELATED"/>
    <property type="match status" value="1"/>
</dbReference>
<evidence type="ECO:0000256" key="7">
    <source>
        <dbReference type="SAM" id="Phobius"/>
    </source>
</evidence>
<evidence type="ECO:0000256" key="5">
    <source>
        <dbReference type="ARBA" id="ARBA00022989"/>
    </source>
</evidence>
<evidence type="ECO:0000259" key="8">
    <source>
        <dbReference type="Pfam" id="PF06808"/>
    </source>
</evidence>
<feature type="transmembrane region" description="Helical" evidence="7">
    <location>
        <begin position="195"/>
        <end position="219"/>
    </location>
</feature>
<evidence type="ECO:0000313" key="10">
    <source>
        <dbReference type="Proteomes" id="UP000638263"/>
    </source>
</evidence>
<dbReference type="InterPro" id="IPR004681">
    <property type="entry name" value="TRAP_DctM"/>
</dbReference>
<evidence type="ECO:0000256" key="6">
    <source>
        <dbReference type="ARBA" id="ARBA00023136"/>
    </source>
</evidence>
<dbReference type="Pfam" id="PF06808">
    <property type="entry name" value="DctM"/>
    <property type="match status" value="1"/>
</dbReference>
<keyword evidence="4 7" id="KW-0812">Transmembrane</keyword>
<feature type="domain" description="TRAP C4-dicarboxylate transport system permease DctM subunit" evidence="8">
    <location>
        <begin position="67"/>
        <end position="493"/>
    </location>
</feature>
<accession>A0A917RP12</accession>
<keyword evidence="5 7" id="KW-1133">Transmembrane helix</keyword>
<feature type="transmembrane region" description="Helical" evidence="7">
    <location>
        <begin position="59"/>
        <end position="85"/>
    </location>
</feature>
<dbReference type="Proteomes" id="UP000638263">
    <property type="component" value="Unassembled WGS sequence"/>
</dbReference>
<keyword evidence="2" id="KW-1003">Cell membrane</keyword>
<dbReference type="InterPro" id="IPR010656">
    <property type="entry name" value="DctM"/>
</dbReference>
<feature type="transmembrane region" description="Helical" evidence="7">
    <location>
        <begin position="304"/>
        <end position="320"/>
    </location>
</feature>
<dbReference type="GO" id="GO:0022857">
    <property type="term" value="F:transmembrane transporter activity"/>
    <property type="evidence" value="ECO:0007669"/>
    <property type="project" value="TreeGrafter"/>
</dbReference>
<evidence type="ECO:0000256" key="1">
    <source>
        <dbReference type="ARBA" id="ARBA00004429"/>
    </source>
</evidence>